<keyword evidence="3" id="KW-1185">Reference proteome</keyword>
<evidence type="ECO:0000313" key="2">
    <source>
        <dbReference type="EMBL" id="TKA83668.1"/>
    </source>
</evidence>
<evidence type="ECO:0000256" key="1">
    <source>
        <dbReference type="SAM" id="MobiDB-lite"/>
    </source>
</evidence>
<feature type="compositionally biased region" description="Low complexity" evidence="1">
    <location>
        <begin position="13"/>
        <end position="24"/>
    </location>
</feature>
<name>A0A4U0Y537_9PEZI</name>
<sequence length="225" mass="25376">MRPIGSRKRKRPVLPSSPWSTTTPNPGPITTHQKADPTQPSLLLDLPPELRNSIYDAVLATTGGARLSTKPHVRNLAFASALPRTSKQVQDDFLTAAWLLADIYTLAPNFSFRHIVTFLNRLPEAELRALPITLPAQRKVVVTIVPNSGLGPEFLECWVRRAAHPTKKGTEVRYEYSLPAGYREDEFQRQQRRRWEYEAGVMKEGPAREEFGRILEVLRQGARGS</sequence>
<organism evidence="2 3">
    <name type="scientific">Friedmanniomyces simplex</name>
    <dbReference type="NCBI Taxonomy" id="329884"/>
    <lineage>
        <taxon>Eukaryota</taxon>
        <taxon>Fungi</taxon>
        <taxon>Dikarya</taxon>
        <taxon>Ascomycota</taxon>
        <taxon>Pezizomycotina</taxon>
        <taxon>Dothideomycetes</taxon>
        <taxon>Dothideomycetidae</taxon>
        <taxon>Mycosphaerellales</taxon>
        <taxon>Teratosphaeriaceae</taxon>
        <taxon>Friedmanniomyces</taxon>
    </lineage>
</organism>
<dbReference type="AlphaFoldDB" id="A0A4U0Y537"/>
<dbReference type="OrthoDB" id="3860514at2759"/>
<evidence type="ECO:0000313" key="3">
    <source>
        <dbReference type="Proteomes" id="UP000309340"/>
    </source>
</evidence>
<dbReference type="EMBL" id="NAJQ01000005">
    <property type="protein sequence ID" value="TKA83668.1"/>
    <property type="molecule type" value="Genomic_DNA"/>
</dbReference>
<evidence type="ECO:0008006" key="4">
    <source>
        <dbReference type="Google" id="ProtNLM"/>
    </source>
</evidence>
<protein>
    <recommendedName>
        <fullName evidence="4">F-box domain-containing protein</fullName>
    </recommendedName>
</protein>
<dbReference type="Proteomes" id="UP000309340">
    <property type="component" value="Unassembled WGS sequence"/>
</dbReference>
<comment type="caution">
    <text evidence="2">The sequence shown here is derived from an EMBL/GenBank/DDBJ whole genome shotgun (WGS) entry which is preliminary data.</text>
</comment>
<feature type="compositionally biased region" description="Polar residues" evidence="1">
    <location>
        <begin position="30"/>
        <end position="40"/>
    </location>
</feature>
<reference evidence="2 3" key="1">
    <citation type="submission" date="2017-03" db="EMBL/GenBank/DDBJ databases">
        <title>Genomes of endolithic fungi from Antarctica.</title>
        <authorList>
            <person name="Coleine C."/>
            <person name="Masonjones S."/>
            <person name="Stajich J.E."/>
        </authorList>
    </citation>
    <scope>NUCLEOTIDE SEQUENCE [LARGE SCALE GENOMIC DNA]</scope>
    <source>
        <strain evidence="2 3">CCFEE 5184</strain>
    </source>
</reference>
<proteinExistence type="predicted"/>
<feature type="region of interest" description="Disordered" evidence="1">
    <location>
        <begin position="1"/>
        <end position="40"/>
    </location>
</feature>
<gene>
    <name evidence="2" type="ORF">B0A55_00467</name>
</gene>
<accession>A0A4U0Y537</accession>
<feature type="compositionally biased region" description="Basic residues" evidence="1">
    <location>
        <begin position="1"/>
        <end position="12"/>
    </location>
</feature>